<organism evidence="1 2">
    <name type="scientific">Janibacter melonis</name>
    <dbReference type="NCBI Taxonomy" id="262209"/>
    <lineage>
        <taxon>Bacteria</taxon>
        <taxon>Bacillati</taxon>
        <taxon>Actinomycetota</taxon>
        <taxon>Actinomycetes</taxon>
        <taxon>Micrococcales</taxon>
        <taxon>Intrasporangiaceae</taxon>
        <taxon>Janibacter</taxon>
    </lineage>
</organism>
<accession>A0A5P8FII0</accession>
<dbReference type="RefSeq" id="WP_148041552.1">
    <property type="nucleotide sequence ID" value="NZ_CAJFZZ010000039.1"/>
</dbReference>
<reference evidence="1 2" key="1">
    <citation type="submission" date="2019-09" db="EMBL/GenBank/DDBJ databases">
        <title>Complete Genome Sequence of Janibacter melonis M714 with both human health impact and industrial applications.</title>
        <authorList>
            <person name="Jin M."/>
            <person name="Zhao Q.R."/>
        </authorList>
    </citation>
    <scope>NUCLEOTIDE SEQUENCE [LARGE SCALE GENOMIC DNA]</scope>
    <source>
        <strain evidence="1 2">M714</strain>
    </source>
</reference>
<evidence type="ECO:0000313" key="2">
    <source>
        <dbReference type="Proteomes" id="UP000271708"/>
    </source>
</evidence>
<dbReference type="GeneID" id="59163199"/>
<dbReference type="Proteomes" id="UP000271708">
    <property type="component" value="Chromosome"/>
</dbReference>
<dbReference type="AlphaFoldDB" id="A0A5P8FII0"/>
<name>A0A5P8FII0_9MICO</name>
<gene>
    <name evidence="1" type="ORF">EEW87_001935</name>
</gene>
<dbReference type="KEGG" id="jme:EEW87_001935"/>
<sequence length="202" mass="22268">MNTMRWTDPNLLVHNQVLIATALSKVDAAASRHIHDEASRALADVVPARFDSVCPHGTSSMFAFNAHTGVDRAMYWAMAGMVCQQCADRLGEDGEIYVVLPESGLACLLGRGSRTGGELCLLRVIDDEPWQVRQVKLAMLMVQLEELRWAVEDTLQAAREAVMELIPASELPRASMLIDDDKDIAASRLYSGCIYSAEANRF</sequence>
<evidence type="ECO:0000313" key="1">
    <source>
        <dbReference type="EMBL" id="QFQ29349.2"/>
    </source>
</evidence>
<dbReference type="EMBL" id="CP044548">
    <property type="protein sequence ID" value="QFQ29349.2"/>
    <property type="molecule type" value="Genomic_DNA"/>
</dbReference>
<proteinExistence type="predicted"/>
<protein>
    <submittedName>
        <fullName evidence="1">Uncharacterized protein</fullName>
    </submittedName>
</protein>